<feature type="domain" description="Carboxymuconolactone decarboxylase-like" evidence="1">
    <location>
        <begin position="12"/>
        <end position="93"/>
    </location>
</feature>
<name>A0ABW4R3R3_9RHOB</name>
<keyword evidence="3" id="KW-1185">Reference proteome</keyword>
<dbReference type="PANTHER" id="PTHR34846:SF10">
    <property type="entry name" value="CYTOPLASMIC PROTEIN"/>
    <property type="match status" value="1"/>
</dbReference>
<dbReference type="Proteomes" id="UP001597213">
    <property type="component" value="Unassembled WGS sequence"/>
</dbReference>
<reference evidence="3" key="1">
    <citation type="journal article" date="2019" name="Int. J. Syst. Evol. Microbiol.">
        <title>The Global Catalogue of Microorganisms (GCM) 10K type strain sequencing project: providing services to taxonomists for standard genome sequencing and annotation.</title>
        <authorList>
            <consortium name="The Broad Institute Genomics Platform"/>
            <consortium name="The Broad Institute Genome Sequencing Center for Infectious Disease"/>
            <person name="Wu L."/>
            <person name="Ma J."/>
        </authorList>
    </citation>
    <scope>NUCLEOTIDE SEQUENCE [LARGE SCALE GENOMIC DNA]</scope>
    <source>
        <strain evidence="3">CCUG 56029</strain>
    </source>
</reference>
<dbReference type="Pfam" id="PF02627">
    <property type="entry name" value="CMD"/>
    <property type="match status" value="1"/>
</dbReference>
<dbReference type="InterPro" id="IPR004675">
    <property type="entry name" value="AhpD_core"/>
</dbReference>
<dbReference type="RefSeq" id="WP_271115011.1">
    <property type="nucleotide sequence ID" value="NZ_JBHUEN010000008.1"/>
</dbReference>
<evidence type="ECO:0000259" key="1">
    <source>
        <dbReference type="Pfam" id="PF02627"/>
    </source>
</evidence>
<organism evidence="2 3">
    <name type="scientific">Paracoccus pacificus</name>
    <dbReference type="NCBI Taxonomy" id="1463598"/>
    <lineage>
        <taxon>Bacteria</taxon>
        <taxon>Pseudomonadati</taxon>
        <taxon>Pseudomonadota</taxon>
        <taxon>Alphaproteobacteria</taxon>
        <taxon>Rhodobacterales</taxon>
        <taxon>Paracoccaceae</taxon>
        <taxon>Paracoccus</taxon>
    </lineage>
</organism>
<dbReference type="SUPFAM" id="SSF69118">
    <property type="entry name" value="AhpD-like"/>
    <property type="match status" value="1"/>
</dbReference>
<dbReference type="NCBIfam" id="TIGR00778">
    <property type="entry name" value="ahpD_dom"/>
    <property type="match status" value="1"/>
</dbReference>
<dbReference type="InterPro" id="IPR029032">
    <property type="entry name" value="AhpD-like"/>
</dbReference>
<gene>
    <name evidence="2" type="ORF">ACFSCT_03505</name>
</gene>
<evidence type="ECO:0000313" key="2">
    <source>
        <dbReference type="EMBL" id="MFD1880780.1"/>
    </source>
</evidence>
<dbReference type="EMBL" id="JBHUEN010000008">
    <property type="protein sequence ID" value="MFD1880780.1"/>
    <property type="molecule type" value="Genomic_DNA"/>
</dbReference>
<comment type="caution">
    <text evidence="2">The sequence shown here is derived from an EMBL/GenBank/DDBJ whole genome shotgun (WGS) entry which is preliminary data.</text>
</comment>
<protein>
    <submittedName>
        <fullName evidence="2">Carboxymuconolactone decarboxylase family protein</fullName>
    </submittedName>
</protein>
<dbReference type="PANTHER" id="PTHR34846">
    <property type="entry name" value="4-CARBOXYMUCONOLACTONE DECARBOXYLASE FAMILY PROTEIN (AFU_ORTHOLOGUE AFUA_6G11590)"/>
    <property type="match status" value="1"/>
</dbReference>
<sequence length="145" mass="16204">MKQRLNVSQITPDLYAAVLALDTKVKQSGIDLDLLHLIKLRASQINGCAYCVDMHVKESLADGIPAQKLHLVSVWRESPLFDDRERAVLEWTESLTLIAQTGASDSAYEALRAHFSEEQIAQLIVAIGTINIWNRIAVSSRLVHR</sequence>
<dbReference type="InterPro" id="IPR003779">
    <property type="entry name" value="CMD-like"/>
</dbReference>
<proteinExistence type="predicted"/>
<dbReference type="Gene3D" id="1.20.1290.10">
    <property type="entry name" value="AhpD-like"/>
    <property type="match status" value="1"/>
</dbReference>
<accession>A0ABW4R3R3</accession>
<evidence type="ECO:0000313" key="3">
    <source>
        <dbReference type="Proteomes" id="UP001597213"/>
    </source>
</evidence>